<feature type="compositionally biased region" description="Low complexity" evidence="1">
    <location>
        <begin position="2311"/>
        <end position="2327"/>
    </location>
</feature>
<accession>A0ABM1Z9Z9</accession>
<feature type="compositionally biased region" description="Low complexity" evidence="1">
    <location>
        <begin position="1139"/>
        <end position="1150"/>
    </location>
</feature>
<feature type="region of interest" description="Disordered" evidence="1">
    <location>
        <begin position="2157"/>
        <end position="2176"/>
    </location>
</feature>
<feature type="domain" description="Smoothelin" evidence="2">
    <location>
        <begin position="1790"/>
        <end position="1824"/>
    </location>
</feature>
<feature type="compositionally biased region" description="Basic and acidic residues" evidence="1">
    <location>
        <begin position="883"/>
        <end position="905"/>
    </location>
</feature>
<feature type="compositionally biased region" description="Low complexity" evidence="1">
    <location>
        <begin position="1043"/>
        <end position="1055"/>
    </location>
</feature>
<proteinExistence type="predicted"/>
<feature type="region of interest" description="Disordered" evidence="1">
    <location>
        <begin position="1033"/>
        <end position="1073"/>
    </location>
</feature>
<feature type="compositionally biased region" description="Basic and acidic residues" evidence="1">
    <location>
        <begin position="483"/>
        <end position="506"/>
    </location>
</feature>
<feature type="compositionally biased region" description="Pro residues" evidence="1">
    <location>
        <begin position="3007"/>
        <end position="3043"/>
    </location>
</feature>
<dbReference type="RefSeq" id="XP_062700454.1">
    <property type="nucleotide sequence ID" value="XM_062844470.1"/>
</dbReference>
<feature type="region of interest" description="Disordered" evidence="1">
    <location>
        <begin position="1954"/>
        <end position="1993"/>
    </location>
</feature>
<dbReference type="PANTHER" id="PTHR36721">
    <property type="entry name" value="PROLINE-RICH FAMILY PROTEIN"/>
    <property type="match status" value="1"/>
</dbReference>
<feature type="compositionally biased region" description="Polar residues" evidence="1">
    <location>
        <begin position="435"/>
        <end position="455"/>
    </location>
</feature>
<feature type="region of interest" description="Disordered" evidence="1">
    <location>
        <begin position="2294"/>
        <end position="2334"/>
    </location>
</feature>
<protein>
    <recommendedName>
        <fullName evidence="2">Smoothelin domain-containing protein</fullName>
    </recommendedName>
</protein>
<dbReference type="RefSeq" id="XP_062700453.1">
    <property type="nucleotide sequence ID" value="XM_062844469.1"/>
</dbReference>
<feature type="region of interest" description="Disordered" evidence="1">
    <location>
        <begin position="1745"/>
        <end position="1765"/>
    </location>
</feature>
<feature type="compositionally biased region" description="Basic and acidic residues" evidence="1">
    <location>
        <begin position="1849"/>
        <end position="1861"/>
    </location>
</feature>
<feature type="compositionally biased region" description="Low complexity" evidence="1">
    <location>
        <begin position="472"/>
        <end position="482"/>
    </location>
</feature>
<feature type="region of interest" description="Disordered" evidence="1">
    <location>
        <begin position="2800"/>
        <end position="2905"/>
    </location>
</feature>
<dbReference type="InterPro" id="IPR022189">
    <property type="entry name" value="SMTN"/>
</dbReference>
<dbReference type="EnsemblMetazoa" id="AALFPA23_016483.R24035">
    <property type="protein sequence ID" value="AALFPA23_016483.P24035"/>
    <property type="gene ID" value="AALFPA23_016483"/>
</dbReference>
<feature type="compositionally biased region" description="Basic and acidic residues" evidence="1">
    <location>
        <begin position="130"/>
        <end position="141"/>
    </location>
</feature>
<feature type="compositionally biased region" description="Basic residues" evidence="1">
    <location>
        <begin position="2584"/>
        <end position="2597"/>
    </location>
</feature>
<feature type="compositionally biased region" description="Basic and acidic residues" evidence="1">
    <location>
        <begin position="1033"/>
        <end position="1042"/>
    </location>
</feature>
<feature type="region of interest" description="Disordered" evidence="1">
    <location>
        <begin position="2208"/>
        <end position="2242"/>
    </location>
</feature>
<feature type="region of interest" description="Disordered" evidence="1">
    <location>
        <begin position="3600"/>
        <end position="3651"/>
    </location>
</feature>
<feature type="region of interest" description="Disordered" evidence="1">
    <location>
        <begin position="2935"/>
        <end position="3074"/>
    </location>
</feature>
<reference evidence="4" key="1">
    <citation type="journal article" date="2015" name="Proc. Natl. Acad. Sci. U.S.A.">
        <title>Genome sequence of the Asian Tiger mosquito, Aedes albopictus, reveals insights into its biology, genetics, and evolution.</title>
        <authorList>
            <person name="Chen X.G."/>
            <person name="Jiang X."/>
            <person name="Gu J."/>
            <person name="Xu M."/>
            <person name="Wu Y."/>
            <person name="Deng Y."/>
            <person name="Zhang C."/>
            <person name="Bonizzoni M."/>
            <person name="Dermauw W."/>
            <person name="Vontas J."/>
            <person name="Armbruster P."/>
            <person name="Huang X."/>
            <person name="Yang Y."/>
            <person name="Zhang H."/>
            <person name="He W."/>
            <person name="Peng H."/>
            <person name="Liu Y."/>
            <person name="Wu K."/>
            <person name="Chen J."/>
            <person name="Lirakis M."/>
            <person name="Topalis P."/>
            <person name="Van Leeuwen T."/>
            <person name="Hall A.B."/>
            <person name="Jiang X."/>
            <person name="Thorpe C."/>
            <person name="Mueller R.L."/>
            <person name="Sun C."/>
            <person name="Waterhouse R.M."/>
            <person name="Yan G."/>
            <person name="Tu Z.J."/>
            <person name="Fang X."/>
            <person name="James A.A."/>
        </authorList>
    </citation>
    <scope>NUCLEOTIDE SEQUENCE [LARGE SCALE GENOMIC DNA]</scope>
    <source>
        <strain evidence="4">Foshan</strain>
    </source>
</reference>
<feature type="compositionally biased region" description="Basic and acidic residues" evidence="1">
    <location>
        <begin position="260"/>
        <end position="272"/>
    </location>
</feature>
<feature type="compositionally biased region" description="Low complexity" evidence="1">
    <location>
        <begin position="1954"/>
        <end position="1973"/>
    </location>
</feature>
<feature type="compositionally biased region" description="Polar residues" evidence="1">
    <location>
        <begin position="2937"/>
        <end position="2962"/>
    </location>
</feature>
<keyword evidence="4" id="KW-1185">Reference proteome</keyword>
<feature type="compositionally biased region" description="Polar residues" evidence="1">
    <location>
        <begin position="1666"/>
        <end position="1680"/>
    </location>
</feature>
<feature type="compositionally biased region" description="Basic and acidic residues" evidence="1">
    <location>
        <begin position="670"/>
        <end position="684"/>
    </location>
</feature>
<feature type="compositionally biased region" description="Basic and acidic residues" evidence="1">
    <location>
        <begin position="2978"/>
        <end position="2990"/>
    </location>
</feature>
<feature type="compositionally biased region" description="Basic and acidic residues" evidence="1">
    <location>
        <begin position="2822"/>
        <end position="2835"/>
    </location>
</feature>
<feature type="compositionally biased region" description="Basic and acidic residues" evidence="1">
    <location>
        <begin position="524"/>
        <end position="535"/>
    </location>
</feature>
<feature type="compositionally biased region" description="Basic and acidic residues" evidence="1">
    <location>
        <begin position="1871"/>
        <end position="1891"/>
    </location>
</feature>
<feature type="compositionally biased region" description="Polar residues" evidence="1">
    <location>
        <begin position="273"/>
        <end position="282"/>
    </location>
</feature>
<feature type="region of interest" description="Disordered" evidence="1">
    <location>
        <begin position="1111"/>
        <end position="1130"/>
    </location>
</feature>
<sequence>MASQIASANVDITAIRDEDLLRKMWHDAQDFGRKREIRAHMYKLREERLKALYAPGDAAPLAPSSPFIMEQHNTSSAKFGLSKTSVTGSHGDSLADQSFESFKTKEIRDSESPTRFGTVIPSDNSGWHVKSSEERSADGKTHTIRSSATTEGTKDVQGGRTSFAGKNEEVSSERFEGDDKNFVRSSGDQSATFLAENTVLEGEDGSTISKKSTTMSSSSSKVIRSQQTFGDTIEMGKMELPPANTNIPEFTCGLSTSMEKSTKSTTETHETDGNVTSKSLSSDPDRVSEAFRLAELPGKVIERDVRMINPSTRMITITKKLEDGTTVTTRNYEKIGVEPEKPFDQQAHAETQKRLNAAVEALSNKNRDEIEHRSVKKDLTEKVTNLQFIAEERSETERVEQVKKQQQETITQQKVTVEVDPAHDSFARSLRCVSPTESTRSVRSNSTTGRSSVSPDKSARGRRSPSRESDTSRLSTHTTTRSSRTDQVENKDYMKPTITSERKQSSFKETVVQESLTAESAYDTVDKTKLRERSASPRKVPQNSPDMTPRGQSPDKFARNVSPSKTPKESAPFCSVDTTRGTSPVKRDSSPVKITSEKLVRENSSETFNVDTTITVSTTENKQTQNQMREDVEVFDTKKLVTENDDITINVKLENVTDDIEVTTTVEEVALKDEKSTDDQETSKTTKTPKQKPPLVRSETFEERCRRILGMPEKSDSIEETAETNTSSVFSTYDNTVTRSSEIREKRKKIEQEIKTIESETMRAARKTNEFLAGERRPSAPASSPDRKAGAASPTKSTSPVRKHSQPSPERRPMQQQPSKESSPVRKHSQPSPERRPQQEPLKESAPVRKHSQPSPERRPKDDVPAKKPADSSPVRKHSQPSPDRRPKDEQSPQRKPVESKETSPVRKHSQPSPVRKPSEQVKEPSPHRCSRSHDRSPSPKLSPTHTSTHVESSMITKTTTSKADILINQKKEGKNMSVTEITIQPVIDVKKSDKVLTKQTSDTKFDRRSTSSRAVTNKSSSDFDVKRKAYVADKAESERTARTTTTKVRTPATSPDKRRPLDTSPTKMDKTKHHITVAKIKIEPVRKPVVAKVVVDDRSSKLGKTTKTTKKVVEEYTEPESDKDTGISDNEMEDEMTTVETTTTTVTTTKKIDRKDSAPVNRTTGKVEKSYPRSSSDNVLKSNNTTKKTTAAKSTAASTITTTSSMTTKKTERPVKCVTTKTINLSAKPTIDSDILDNVVIDIQHAKSSREPTPNKLIPIPVSPDEDTGKPRYPDAVQEPDDEPKHVPKVSNVPIFEEATNEYIGCEITEVEDHEVRAARASRITNLDRVTEDDESLMSVTQKVSKFVEEANRLKDAQAKTPNRFVRCEYDDMDEHLKSDECLLSVSDKVTKFISTAEEVKKIRTSGPFVPECKVTVDVTGSDECLKSVNEKVSKFANVDSQKTTERKTTVVTTALDDVDRSFVEEDDDSLLSVSEKKKKFITGTTAPQKSPELVKNVMKQTSKHERNVDEDFGSLESDHKTNITERYTTATLTKPKDKVPQSVALRSTEAVKKAKQLFESGNKPAAAELARQKDILSRPSIWEDRRKKEQATAVTTSQKDVKLTDIGVYKKPQEKVEPEPKQEEPAQPKQEAPKSRRDSGPKTPAYIKDTVSTKKDLFEKRISSSKLETSELIKSTTSQEDRAEYTSTGKRPSITEKYERTIARDTPTPGNKPSYMNHTVSSLEHMNTGRRESIDMTQRSVKVEETVHHQDTSKSTSTKYEELKRADSGKNVLSAAPKRKSSIDCSAIEDIFELEVLEKMLESVTGYEQRRRIRAQIRLVKKSGEKPTSAVTTTTTTTTTTTRTNSRVREPSPKRKDSSPTRTMTMRKGSQDTEARVTKTVEVEKKTEQVPRSASPTKTKPLTNGKAATATTTITTTLKTSRFGERVVPQKEAKDDKPIWATSNILKKASETTRSFRTTSTTATPKKTTTTMREVPKETKPTDCITSSYGVGPTDENGLPLFGIRALKKKSAPAPESETTTKVSGSIFTETLYSENGSAPVGERKTTLYSSDAKDLENMNLSSSKRSLAEVREKLLERENSRKGLISVTKTEKIGNGTSHVTTEVGALEDVPQRDAKVVRKGSVRELTERFVQKESSSSLMSEKTYPKAGLILRSTHSHSSRSSTPCENASFRSGSVDFDENDIELRTSTAKSSFRSSMAATEAEECEDGGVVFRKSQSSSSSRQQQTRSFLNDGSRVSGVQDVLERMRNADNVEESGDSAEDREARALLNKFLGASVLMSGMESMMASSSKEEVSNAEGAPGTKKVSKVTTTRTVKSTAASSSSNAPKPSVENLEQIWDESVLKQLLESSTSYEERRKIRARLRQIMAEKEACADIVASVTADLQRERQQLQQQKSNDSSGSGGIHGESLLLPLLQGILLHNKSAAGGQVGTGNGGSTAVTLPIPPVEDSGTESGEDLRLLAAGLHDNIEMYRGIGVGNAVLNGAVNGDGSSVSNGRLPVDSGDSILHEVTAALQRLQLSLRDGKNIQLGSNKRNALLTLVNRLQTGLMQPDQLPDQVSPVNELADDNADDKVDYNQARRGSSRFAKRRNRNNRHTVGVSREELADARRFIEEIGRMESLSAHSHSATPEKSKTPEKPLLPYSLQKQQSLGTVLPSSPSVPAASTFAMKRPSQFVPKELNQNPDPVPLVNGRDRKAKQKLFRQSQSFEQPSVNGYELSAAQHKPIDVKPVPKNEPFKKPVQTAAQRALVKKYSFNDGSTSEDDEPRKTAEQVVLQKNAPKGTTVVNTVQKIVNREVKQDAPAKSVHPAIARKNAIHRSHTPESHEAPGERPMNKYTSKKLRMKRANTIDIPKKLLANGADSDDDSDDEQPIKPKERPREAKAKTPVATAPKPPPVEVPDFKPKTENDLKFMAFLQKQNQATKQMWTNPVKEHVGTNNWTNKFGNLKNNFESAGKQSNQPAPMRSAPKNSAMNFWKKAETHSFDESHLRQQAKPPKPLHTNHVAPKPPTLPKLPPKPANNPVQHPPALPAKPKTAPQPLPQPVVVSKPEPKHPPSISSQFTHAPTSAFKPIPKKLPPANLDFKPVHHEPEIIKPIPSNVSCGIVKQIVATGFKETPEVKPEPKQVQLGLVKSLAAAGYHETPYVPLPKIERTPTHHVLNYQPQNPDRAESPTPPAPWVGKKTTDSAGLVASIASTKFAANQFGMNKAGLPAQAPLTYQGSLKYNEKPLAFQMPDRMQGKRPSLPDVNKASQPSVASDNFMYTFTDYTQPESVSTFSLNRSDSLTNPENQPLVLTSTNSVYSPAGQQMSYLGVREHRDSGSSSLSPSNIVVPIDDDVDDLDSLDSQEMRVVTKVMRAPVSQQASYSSNKTTHLNSGGADDRGSMIAQNLHSSLKKIQQKSPTPPNKIAIAAAAAAQKRFSHDYSGSSDGLSPYGQRSAPQFALPKVEITPQTPASAVPQVQPPQYGLPAHVIYNHVPGVSPTRPAYQPAPLARTDSWVRLNQQPAPNALSRAKSSHTLAVPQSYDGGYGQPNRNVSDKQRTMEAYFAGQKPTMNALSKTSSSHNILRDKSGMSQNGARPVSYALGHSYNPAQYNIMTSQHAGSSYQQQQQQQQQSPMYAQRAPPMMAQQQQPQYYQPQLGGGLSRSRTMPHIPMNNVSLLDEDNVEDAFEQLMSQSFAV</sequence>
<feature type="compositionally biased region" description="Polar residues" evidence="1">
    <location>
        <begin position="1012"/>
        <end position="1021"/>
    </location>
</feature>
<feature type="domain" description="Smoothelin" evidence="2">
    <location>
        <begin position="2326"/>
        <end position="2373"/>
    </location>
</feature>
<dbReference type="GeneID" id="109397845"/>
<feature type="region of interest" description="Disordered" evidence="1">
    <location>
        <begin position="2726"/>
        <end position="2746"/>
    </location>
</feature>
<feature type="region of interest" description="Disordered" evidence="1">
    <location>
        <begin position="257"/>
        <end position="283"/>
    </location>
</feature>
<feature type="compositionally biased region" description="Basic and acidic residues" evidence="1">
    <location>
        <begin position="833"/>
        <end position="847"/>
    </location>
</feature>
<feature type="compositionally biased region" description="Low complexity" evidence="1">
    <location>
        <begin position="2219"/>
        <end position="2232"/>
    </location>
</feature>
<feature type="compositionally biased region" description="Polar residues" evidence="1">
    <location>
        <begin position="3057"/>
        <end position="3066"/>
    </location>
</feature>
<feature type="compositionally biased region" description="Basic and acidic residues" evidence="1">
    <location>
        <begin position="856"/>
        <end position="870"/>
    </location>
</feature>
<feature type="region of interest" description="Disordered" evidence="1">
    <location>
        <begin position="2581"/>
        <end position="2600"/>
    </location>
</feature>
<feature type="region of interest" description="Disordered" evidence="1">
    <location>
        <begin position="405"/>
        <end position="593"/>
    </location>
</feature>
<feature type="compositionally biased region" description="Basic and acidic residues" evidence="1">
    <location>
        <begin position="1745"/>
        <end position="1754"/>
    </location>
</feature>
<feature type="compositionally biased region" description="Polar residues" evidence="1">
    <location>
        <begin position="940"/>
        <end position="963"/>
    </location>
</feature>
<feature type="compositionally biased region" description="Low complexity" evidence="1">
    <location>
        <begin position="1186"/>
        <end position="1208"/>
    </location>
</feature>
<evidence type="ECO:0000256" key="1">
    <source>
        <dbReference type="SAM" id="MobiDB-lite"/>
    </source>
</evidence>
<feature type="compositionally biased region" description="Basic and acidic residues" evidence="1">
    <location>
        <begin position="1653"/>
        <end position="1664"/>
    </location>
</feature>
<feature type="compositionally biased region" description="Basic and acidic residues" evidence="1">
    <location>
        <begin position="2872"/>
        <end position="2885"/>
    </location>
</feature>
<feature type="region of interest" description="Disordered" evidence="1">
    <location>
        <begin position="2674"/>
        <end position="2694"/>
    </location>
</feature>
<feature type="compositionally biased region" description="Low complexity" evidence="1">
    <location>
        <begin position="1834"/>
        <end position="1846"/>
    </location>
</feature>
<feature type="compositionally biased region" description="Low complexity" evidence="1">
    <location>
        <begin position="407"/>
        <end position="419"/>
    </location>
</feature>
<feature type="compositionally biased region" description="Low complexity" evidence="1">
    <location>
        <begin position="206"/>
        <end position="221"/>
    </location>
</feature>
<feature type="region of interest" description="Disordered" evidence="1">
    <location>
        <begin position="3509"/>
        <end position="3536"/>
    </location>
</feature>
<feature type="region of interest" description="Disordered" evidence="1">
    <location>
        <begin position="104"/>
        <end position="188"/>
    </location>
</feature>
<feature type="compositionally biased region" description="Polar residues" evidence="1">
    <location>
        <begin position="723"/>
        <end position="737"/>
    </location>
</feature>
<name>A0ABM1Z9Z9_AEDAL</name>
<feature type="region of interest" description="Disordered" evidence="1">
    <location>
        <begin position="203"/>
        <end position="225"/>
    </location>
</feature>
<feature type="compositionally biased region" description="Low complexity" evidence="1">
    <location>
        <begin position="3607"/>
        <end position="3639"/>
    </location>
</feature>
<dbReference type="EnsemblMetazoa" id="AALFPA23_016483.R24034">
    <property type="protein sequence ID" value="AALFPA23_016483.P24034"/>
    <property type="gene ID" value="AALFPA23_016483"/>
</dbReference>
<feature type="region of interest" description="Disordered" evidence="1">
    <location>
        <begin position="2434"/>
        <end position="2456"/>
    </location>
</feature>
<feature type="compositionally biased region" description="Polar residues" evidence="1">
    <location>
        <begin position="1892"/>
        <end position="1904"/>
    </location>
</feature>
<feature type="compositionally biased region" description="Basic and acidic residues" evidence="1">
    <location>
        <begin position="1582"/>
        <end position="1592"/>
    </location>
</feature>
<feature type="compositionally biased region" description="Basic and acidic residues" evidence="1">
    <location>
        <begin position="166"/>
        <end position="182"/>
    </location>
</feature>
<dbReference type="Pfam" id="PF12510">
    <property type="entry name" value="Smoothelin"/>
    <property type="match status" value="2"/>
</dbReference>
<feature type="region of interest" description="Disordered" evidence="1">
    <location>
        <begin position="1251"/>
        <end position="1289"/>
    </location>
</feature>
<feature type="region of interest" description="Disordered" evidence="1">
    <location>
        <begin position="1582"/>
        <end position="1695"/>
    </location>
</feature>
<reference evidence="3" key="2">
    <citation type="submission" date="2025-05" db="UniProtKB">
        <authorList>
            <consortium name="EnsemblMetazoa"/>
        </authorList>
    </citation>
    <scope>IDENTIFICATION</scope>
    <source>
        <strain evidence="3">Foshan</strain>
    </source>
</reference>
<feature type="compositionally biased region" description="Basic and acidic residues" evidence="1">
    <location>
        <begin position="1613"/>
        <end position="1642"/>
    </location>
</feature>
<dbReference type="PANTHER" id="PTHR36721:SF1">
    <property type="entry name" value="OS04G0446401 PROTEIN"/>
    <property type="match status" value="1"/>
</dbReference>
<feature type="region of interest" description="Disordered" evidence="1">
    <location>
        <begin position="1825"/>
        <end position="1909"/>
    </location>
</feature>
<evidence type="ECO:0000313" key="3">
    <source>
        <dbReference type="EnsemblMetazoa" id="AALFPA23_016483.P24035"/>
    </source>
</evidence>
<dbReference type="Proteomes" id="UP000069940">
    <property type="component" value="Unassembled WGS sequence"/>
</dbReference>
<feature type="compositionally biased region" description="Basic and acidic residues" evidence="1">
    <location>
        <begin position="741"/>
        <end position="778"/>
    </location>
</feature>
<evidence type="ECO:0000313" key="4">
    <source>
        <dbReference type="Proteomes" id="UP000069940"/>
    </source>
</evidence>
<organism evidence="3 4">
    <name type="scientific">Aedes albopictus</name>
    <name type="common">Asian tiger mosquito</name>
    <name type="synonym">Stegomyia albopicta</name>
    <dbReference type="NCBI Taxonomy" id="7160"/>
    <lineage>
        <taxon>Eukaryota</taxon>
        <taxon>Metazoa</taxon>
        <taxon>Ecdysozoa</taxon>
        <taxon>Arthropoda</taxon>
        <taxon>Hexapoda</taxon>
        <taxon>Insecta</taxon>
        <taxon>Pterygota</taxon>
        <taxon>Neoptera</taxon>
        <taxon>Endopterygota</taxon>
        <taxon>Diptera</taxon>
        <taxon>Nematocera</taxon>
        <taxon>Culicoidea</taxon>
        <taxon>Culicidae</taxon>
        <taxon>Culicinae</taxon>
        <taxon>Aedini</taxon>
        <taxon>Aedes</taxon>
        <taxon>Stegomyia</taxon>
    </lineage>
</organism>
<feature type="region of interest" description="Disordered" evidence="1">
    <location>
        <begin position="1137"/>
        <end position="1208"/>
    </location>
</feature>
<feature type="compositionally biased region" description="Basic and acidic residues" evidence="1">
    <location>
        <begin position="989"/>
        <end position="1010"/>
    </location>
</feature>
<feature type="compositionally biased region" description="Basic and acidic residues" evidence="1">
    <location>
        <begin position="917"/>
        <end position="938"/>
    </location>
</feature>
<feature type="region of interest" description="Disordered" evidence="1">
    <location>
        <begin position="670"/>
        <end position="1021"/>
    </location>
</feature>
<feature type="compositionally biased region" description="Basic and acidic residues" evidence="1">
    <location>
        <begin position="2726"/>
        <end position="2740"/>
    </location>
</feature>
<feature type="compositionally biased region" description="Polar residues" evidence="1">
    <location>
        <begin position="1173"/>
        <end position="1185"/>
    </location>
</feature>
<evidence type="ECO:0000259" key="2">
    <source>
        <dbReference type="Pfam" id="PF12510"/>
    </source>
</evidence>